<keyword evidence="2" id="KW-0732">Signal</keyword>
<feature type="region of interest" description="Disordered" evidence="1">
    <location>
        <begin position="81"/>
        <end position="101"/>
    </location>
</feature>
<sequence length="145" mass="15570">MKKLLTYLFLFTLFLSLSCKEDKPKTIPGSNTSTKITKHYICANKCENSGSDTAGNCPVCKTPYTHNQAFHNDEFLKSGPIKVESNTPLPNANSPSTNSAAVEPAQNANGVYHYTCKNACYGGAGTATNCASCGEVLEHNAAYHN</sequence>
<dbReference type="EMBL" id="FOZP01000001">
    <property type="protein sequence ID" value="SFS29881.1"/>
    <property type="molecule type" value="Genomic_DNA"/>
</dbReference>
<dbReference type="PROSITE" id="PS51257">
    <property type="entry name" value="PROKAR_LIPOPROTEIN"/>
    <property type="match status" value="1"/>
</dbReference>
<dbReference type="AlphaFoldDB" id="A0A1I6NPT2"/>
<accession>A0A1I6NPT2</accession>
<dbReference type="OrthoDB" id="1134981at2"/>
<reference evidence="4" key="1">
    <citation type="submission" date="2016-10" db="EMBL/GenBank/DDBJ databases">
        <authorList>
            <person name="Varghese N."/>
            <person name="Submissions S."/>
        </authorList>
    </citation>
    <scope>NUCLEOTIDE SEQUENCE [LARGE SCALE GENOMIC DNA]</scope>
    <source>
        <strain evidence="4">DSM 24450</strain>
    </source>
</reference>
<gene>
    <name evidence="3" type="ORF">SAMN04488006_0334</name>
</gene>
<feature type="compositionally biased region" description="Polar residues" evidence="1">
    <location>
        <begin position="84"/>
        <end position="100"/>
    </location>
</feature>
<dbReference type="RefSeq" id="WP_090221851.1">
    <property type="nucleotide sequence ID" value="NZ_FOZP01000001.1"/>
</dbReference>
<name>A0A1I6NPT2_9FLAO</name>
<evidence type="ECO:0000256" key="2">
    <source>
        <dbReference type="SAM" id="SignalP"/>
    </source>
</evidence>
<keyword evidence="4" id="KW-1185">Reference proteome</keyword>
<dbReference type="Proteomes" id="UP000199312">
    <property type="component" value="Unassembled WGS sequence"/>
</dbReference>
<dbReference type="STRING" id="593133.SAMN04488006_0334"/>
<evidence type="ECO:0000313" key="4">
    <source>
        <dbReference type="Proteomes" id="UP000199312"/>
    </source>
</evidence>
<evidence type="ECO:0000313" key="3">
    <source>
        <dbReference type="EMBL" id="SFS29881.1"/>
    </source>
</evidence>
<feature type="chain" id="PRO_5011779856" evidence="2">
    <location>
        <begin position="20"/>
        <end position="145"/>
    </location>
</feature>
<evidence type="ECO:0000256" key="1">
    <source>
        <dbReference type="SAM" id="MobiDB-lite"/>
    </source>
</evidence>
<feature type="signal peptide" evidence="2">
    <location>
        <begin position="1"/>
        <end position="19"/>
    </location>
</feature>
<proteinExistence type="predicted"/>
<protein>
    <submittedName>
        <fullName evidence="3">Uncharacterized protein</fullName>
    </submittedName>
</protein>
<organism evidence="3 4">
    <name type="scientific">Lutibacter maritimus</name>
    <dbReference type="NCBI Taxonomy" id="593133"/>
    <lineage>
        <taxon>Bacteria</taxon>
        <taxon>Pseudomonadati</taxon>
        <taxon>Bacteroidota</taxon>
        <taxon>Flavobacteriia</taxon>
        <taxon>Flavobacteriales</taxon>
        <taxon>Flavobacteriaceae</taxon>
        <taxon>Lutibacter</taxon>
    </lineage>
</organism>